<keyword evidence="5" id="KW-1185">Reference proteome</keyword>
<evidence type="ECO:0000313" key="3">
    <source>
        <dbReference type="EMBL" id="MBB5375348.1"/>
    </source>
</evidence>
<reference evidence="5" key="2">
    <citation type="journal article" date="2019" name="Int. J. Syst. Evol. Microbiol.">
        <title>The Global Catalogue of Microorganisms (GCM) 10K type strain sequencing project: providing services to taxonomists for standard genome sequencing and annotation.</title>
        <authorList>
            <consortium name="The Broad Institute Genomics Platform"/>
            <consortium name="The Broad Institute Genome Sequencing Center for Infectious Disease"/>
            <person name="Wu L."/>
            <person name="Ma J."/>
        </authorList>
    </citation>
    <scope>NUCLEOTIDE SEQUENCE [LARGE SCALE GENOMIC DNA]</scope>
    <source>
        <strain evidence="5">CGMCC 1.18437</strain>
    </source>
</reference>
<dbReference type="EMBL" id="BNAJ01000001">
    <property type="protein sequence ID" value="GHF29959.1"/>
    <property type="molecule type" value="Genomic_DNA"/>
</dbReference>
<evidence type="ECO:0000313" key="4">
    <source>
        <dbReference type="Proteomes" id="UP000539473"/>
    </source>
</evidence>
<evidence type="ECO:0000256" key="1">
    <source>
        <dbReference type="SAM" id="SignalP"/>
    </source>
</evidence>
<feature type="chain" id="PRO_5030894225" evidence="1">
    <location>
        <begin position="19"/>
        <end position="136"/>
    </location>
</feature>
<comment type="caution">
    <text evidence="3">The sequence shown here is derived from an EMBL/GenBank/DDBJ whole genome shotgun (WGS) entry which is preliminary data.</text>
</comment>
<gene>
    <name evidence="2" type="ORF">GCM10017781_02480</name>
    <name evidence="3" type="ORF">HNQ07_000792</name>
</gene>
<dbReference type="Proteomes" id="UP000539473">
    <property type="component" value="Unassembled WGS sequence"/>
</dbReference>
<feature type="signal peptide" evidence="1">
    <location>
        <begin position="1"/>
        <end position="18"/>
    </location>
</feature>
<organism evidence="3 4">
    <name type="scientific">Deinococcus metalli</name>
    <dbReference type="NCBI Taxonomy" id="1141878"/>
    <lineage>
        <taxon>Bacteria</taxon>
        <taxon>Thermotogati</taxon>
        <taxon>Deinococcota</taxon>
        <taxon>Deinococci</taxon>
        <taxon>Deinococcales</taxon>
        <taxon>Deinococcaceae</taxon>
        <taxon>Deinococcus</taxon>
    </lineage>
</organism>
<proteinExistence type="predicted"/>
<dbReference type="RefSeq" id="WP_184109563.1">
    <property type="nucleotide sequence ID" value="NZ_BNAJ01000001.1"/>
</dbReference>
<accession>A0A7W8NQ10</accession>
<name>A0A7W8NQ10_9DEIO</name>
<evidence type="ECO:0000313" key="2">
    <source>
        <dbReference type="EMBL" id="GHF29959.1"/>
    </source>
</evidence>
<reference evidence="2" key="1">
    <citation type="journal article" date="2014" name="Int. J. Syst. Evol. Microbiol.">
        <title>Complete genome of a new Firmicutes species belonging to the dominant human colonic microbiota ('Ruminococcus bicirculans') reveals two chromosomes and a selective capacity to utilize plant glucans.</title>
        <authorList>
            <consortium name="NISC Comparative Sequencing Program"/>
            <person name="Wegmann U."/>
            <person name="Louis P."/>
            <person name="Goesmann A."/>
            <person name="Henrissat B."/>
            <person name="Duncan S.H."/>
            <person name="Flint H.J."/>
        </authorList>
    </citation>
    <scope>NUCLEOTIDE SEQUENCE</scope>
    <source>
        <strain evidence="2">CGMCC 1.18437</strain>
    </source>
</reference>
<reference evidence="3 4" key="3">
    <citation type="submission" date="2020-08" db="EMBL/GenBank/DDBJ databases">
        <title>Genomic Encyclopedia of Type Strains, Phase IV (KMG-IV): sequencing the most valuable type-strain genomes for metagenomic binning, comparative biology and taxonomic classification.</title>
        <authorList>
            <person name="Goeker M."/>
        </authorList>
    </citation>
    <scope>NUCLEOTIDE SEQUENCE [LARGE SCALE GENOMIC DNA]</scope>
    <source>
        <strain evidence="3 4">DSM 27521</strain>
    </source>
</reference>
<dbReference type="AlphaFoldDB" id="A0A7W8NQ10"/>
<keyword evidence="1" id="KW-0732">Signal</keyword>
<reference evidence="2" key="4">
    <citation type="submission" date="2024-05" db="EMBL/GenBank/DDBJ databases">
        <authorList>
            <person name="Sun Q."/>
            <person name="Zhou Y."/>
        </authorList>
    </citation>
    <scope>NUCLEOTIDE SEQUENCE</scope>
    <source>
        <strain evidence="2">CGMCC 1.18437</strain>
    </source>
</reference>
<evidence type="ECO:0000313" key="5">
    <source>
        <dbReference type="Proteomes" id="UP000619376"/>
    </source>
</evidence>
<protein>
    <submittedName>
        <fullName evidence="3">Uncharacterized protein</fullName>
    </submittedName>
</protein>
<sequence length="136" mass="13877">MPLRCLLLAAALSSTAGAAVWLGADAGISGFGVHAGTSLLSVPLIGRLGVEASAERAWNTSVSNRYAAGVTLRDLNIPITRVDAFATVGAEYSNSFAFYGEGGLRGPLLGPAGWRAYVRGSTAGHLGAGVGLELRF</sequence>
<dbReference type="EMBL" id="JACHFK010000001">
    <property type="protein sequence ID" value="MBB5375348.1"/>
    <property type="molecule type" value="Genomic_DNA"/>
</dbReference>
<dbReference type="Proteomes" id="UP000619376">
    <property type="component" value="Unassembled WGS sequence"/>
</dbReference>